<evidence type="ECO:0000313" key="8">
    <source>
        <dbReference type="Proteomes" id="UP000317893"/>
    </source>
</evidence>
<comment type="function">
    <text evidence="5 6">Structural component of flagellum, the bacterial motility apparatus. Part of the rod structure of flagellar basal body.</text>
</comment>
<keyword evidence="7" id="KW-0969">Cilium</keyword>
<evidence type="ECO:0000256" key="5">
    <source>
        <dbReference type="ARBA" id="ARBA00024934"/>
    </source>
</evidence>
<dbReference type="RefSeq" id="WP_141849432.1">
    <property type="nucleotide sequence ID" value="NZ_BAAAPR010000022.1"/>
</dbReference>
<keyword evidence="7" id="KW-0966">Cell projection</keyword>
<dbReference type="GO" id="GO:0071973">
    <property type="term" value="P:bacterial-type flagellum-dependent cell motility"/>
    <property type="evidence" value="ECO:0007669"/>
    <property type="project" value="InterPro"/>
</dbReference>
<comment type="similarity">
    <text evidence="2 6">Belongs to the flagella basal body rod proteins family.</text>
</comment>
<evidence type="ECO:0000256" key="3">
    <source>
        <dbReference type="ARBA" id="ARBA00014376"/>
    </source>
</evidence>
<reference evidence="7 8" key="1">
    <citation type="submission" date="2019-06" db="EMBL/GenBank/DDBJ databases">
        <title>Sequencing the genomes of 1000 actinobacteria strains.</title>
        <authorList>
            <person name="Klenk H.-P."/>
        </authorList>
    </citation>
    <scope>NUCLEOTIDE SEQUENCE [LARGE SCALE GENOMIC DNA]</scope>
    <source>
        <strain evidence="7 8">DSM 18607</strain>
    </source>
</reference>
<keyword evidence="4 6" id="KW-0975">Bacterial flagellum</keyword>
<accession>A0A542E4F8</accession>
<comment type="subcellular location">
    <subcellularLocation>
        <location evidence="1 6">Bacterial flagellum basal body</location>
    </subcellularLocation>
</comment>
<dbReference type="PIRSF" id="PIRSF002889">
    <property type="entry name" value="Rod_FlgB"/>
    <property type="match status" value="1"/>
</dbReference>
<evidence type="ECO:0000313" key="7">
    <source>
        <dbReference type="EMBL" id="TQJ10169.1"/>
    </source>
</evidence>
<dbReference type="InterPro" id="IPR006300">
    <property type="entry name" value="FlgB"/>
</dbReference>
<keyword evidence="7" id="KW-0282">Flagellum</keyword>
<gene>
    <name evidence="7" type="ORF">FB458_3288</name>
</gene>
<dbReference type="OrthoDB" id="9788334at2"/>
<sequence>MSLVVSDAVGRILSAALDGVTMNQNAIADNIANVDTPHFRATHVDFQSALSAAVADGSAADGRFTAAPQVVPTDTPVGADGNNVDLRTETMAAAQSQYQYQTLTRAISDRFALVHDAVSGA</sequence>
<dbReference type="NCBIfam" id="TIGR01396">
    <property type="entry name" value="FlgB"/>
    <property type="match status" value="1"/>
</dbReference>
<evidence type="ECO:0000256" key="4">
    <source>
        <dbReference type="ARBA" id="ARBA00023143"/>
    </source>
</evidence>
<dbReference type="AlphaFoldDB" id="A0A542E4F8"/>
<organism evidence="7 8">
    <name type="scientific">Lapillicoccus jejuensis</name>
    <dbReference type="NCBI Taxonomy" id="402171"/>
    <lineage>
        <taxon>Bacteria</taxon>
        <taxon>Bacillati</taxon>
        <taxon>Actinomycetota</taxon>
        <taxon>Actinomycetes</taxon>
        <taxon>Micrococcales</taxon>
        <taxon>Intrasporangiaceae</taxon>
        <taxon>Lapillicoccus</taxon>
    </lineage>
</organism>
<evidence type="ECO:0000256" key="1">
    <source>
        <dbReference type="ARBA" id="ARBA00004117"/>
    </source>
</evidence>
<dbReference type="EMBL" id="VFMN01000001">
    <property type="protein sequence ID" value="TQJ10169.1"/>
    <property type="molecule type" value="Genomic_DNA"/>
</dbReference>
<evidence type="ECO:0000256" key="6">
    <source>
        <dbReference type="PIRNR" id="PIRNR002889"/>
    </source>
</evidence>
<evidence type="ECO:0000256" key="2">
    <source>
        <dbReference type="ARBA" id="ARBA00009677"/>
    </source>
</evidence>
<proteinExistence type="inferred from homology"/>
<comment type="caution">
    <text evidence="7">The sequence shown here is derived from an EMBL/GenBank/DDBJ whole genome shotgun (WGS) entry which is preliminary data.</text>
</comment>
<protein>
    <recommendedName>
        <fullName evidence="3 6">Flagellar basal body rod protein FlgB</fullName>
    </recommendedName>
</protein>
<name>A0A542E4F8_9MICO</name>
<dbReference type="Proteomes" id="UP000317893">
    <property type="component" value="Unassembled WGS sequence"/>
</dbReference>
<comment type="subunit">
    <text evidence="6">The basal body constitutes a major portion of the flagellar organelle and consists of a number of rings mounted on a central rod.</text>
</comment>
<keyword evidence="8" id="KW-1185">Reference proteome</keyword>
<dbReference type="GO" id="GO:0030694">
    <property type="term" value="C:bacterial-type flagellum basal body, rod"/>
    <property type="evidence" value="ECO:0007669"/>
    <property type="project" value="InterPro"/>
</dbReference>